<gene>
    <name evidence="18" type="ORF">KVT40_007818</name>
</gene>
<evidence type="ECO:0000256" key="9">
    <source>
        <dbReference type="ARBA" id="ARBA00036943"/>
    </source>
</evidence>
<dbReference type="Pfam" id="PF01416">
    <property type="entry name" value="PseudoU_synth_1"/>
    <property type="match status" value="1"/>
</dbReference>
<evidence type="ECO:0000313" key="18">
    <source>
        <dbReference type="EMBL" id="KAG8624751.1"/>
    </source>
</evidence>
<evidence type="ECO:0000256" key="1">
    <source>
        <dbReference type="ARBA" id="ARBA00001166"/>
    </source>
</evidence>
<dbReference type="SUPFAM" id="SSF55120">
    <property type="entry name" value="Pseudouridine synthase"/>
    <property type="match status" value="1"/>
</dbReference>
<keyword evidence="5" id="KW-0507">mRNA processing</keyword>
<evidence type="ECO:0000256" key="12">
    <source>
        <dbReference type="ARBA" id="ARBA00079072"/>
    </source>
</evidence>
<dbReference type="GO" id="GO:0009982">
    <property type="term" value="F:pseudouridine synthase activity"/>
    <property type="evidence" value="ECO:0007669"/>
    <property type="project" value="InterPro"/>
</dbReference>
<evidence type="ECO:0000256" key="8">
    <source>
        <dbReference type="ARBA" id="ARBA00023242"/>
    </source>
</evidence>
<dbReference type="Gene3D" id="3.30.70.660">
    <property type="entry name" value="Pseudouridine synthase I, catalytic domain, C-terminal subdomain"/>
    <property type="match status" value="1"/>
</dbReference>
<evidence type="ECO:0000256" key="11">
    <source>
        <dbReference type="ARBA" id="ARBA00073968"/>
    </source>
</evidence>
<evidence type="ECO:0000256" key="14">
    <source>
        <dbReference type="PIRSR" id="PIRSR641708-1"/>
    </source>
</evidence>
<dbReference type="GO" id="GO:0003723">
    <property type="term" value="F:RNA binding"/>
    <property type="evidence" value="ECO:0007669"/>
    <property type="project" value="InterPro"/>
</dbReference>
<dbReference type="InterPro" id="IPR020095">
    <property type="entry name" value="PsdUridine_synth_TruA_C"/>
</dbReference>
<evidence type="ECO:0000256" key="4">
    <source>
        <dbReference type="ARBA" id="ARBA00009375"/>
    </source>
</evidence>
<dbReference type="PANTHER" id="PTHR11142">
    <property type="entry name" value="PSEUDOURIDYLATE SYNTHASE"/>
    <property type="match status" value="1"/>
</dbReference>
<dbReference type="GO" id="GO:0031120">
    <property type="term" value="P:snRNA pseudouridine synthesis"/>
    <property type="evidence" value="ECO:0007669"/>
    <property type="project" value="UniProtKB-ARBA"/>
</dbReference>
<dbReference type="Gene3D" id="3.30.70.580">
    <property type="entry name" value="Pseudouridine synthase I, catalytic domain, N-terminal subdomain"/>
    <property type="match status" value="1"/>
</dbReference>
<comment type="catalytic activity">
    <reaction evidence="1">
        <text>a uridine in mRNA = a pseudouridine in mRNA</text>
        <dbReference type="Rhea" id="RHEA:56644"/>
        <dbReference type="Rhea" id="RHEA-COMP:14658"/>
        <dbReference type="Rhea" id="RHEA-COMP:14659"/>
        <dbReference type="ChEBI" id="CHEBI:65314"/>
        <dbReference type="ChEBI" id="CHEBI:65315"/>
    </reaction>
</comment>
<feature type="binding site" evidence="15">
    <location>
        <position position="233"/>
    </location>
    <ligand>
        <name>substrate</name>
    </ligand>
</feature>
<evidence type="ECO:0000256" key="2">
    <source>
        <dbReference type="ARBA" id="ARBA00001832"/>
    </source>
</evidence>
<sequence>MFSLTTWRSTVIRQSPWKQITRDLLTQREIGRLTLREVLDHMQTGSGDGLKMTAEDMVAVVRNEIWDGRIISMREKMDKRSRNEHEKQKREKDGDKPSVLPSAYAQEEIAAEDRRPKKKVAVLIGYSGTGYRGMQISPTERTIEGDLFTAFVKAGAISKANADDPKKSSLVRCARTDKGVHAAGNMISLKLIVEDEDIVDKINEHLSPQIRVWGIERTINSFSCYQAVDSRWYEYLIPSNSFISPHPSSFLAQVCAKYAEETGDSEAMAQRQEDIKDFWPDVEDKHIKPILDELDEEIRELVVRALFPRWDGITLGGDDSYIRGIADIDSSNTNRPQNKGRRNPDEDPEEEPQEDEAAPPTEDSPSQQSILGPVKREALFQATKRLKAAYDSARRSYRISPARIALIQSALSAYVGTKNFHNYTIQKAATDPSAKRNIKSFVVNPEPIIIEGTEWLSLKVHGQSFMMHQIRKLVGMVTLLVRCGADAPKRINESYGKEKWSIPKVPGLGLLLERPVFDTYNKNQAQKFGREQLDFGKHDEKIEKFKREQIYGRIWDEERGANTFHQFFNHIDNYNQPHFLYLTSKGYEATKIPIGRRETEVKSEVKTEGSDVAVKDEATDVKTEDVKMEDVKAENLKSEEVKAEEVKTEGS</sequence>
<dbReference type="AlphaFoldDB" id="A0A8K0PCM7"/>
<evidence type="ECO:0000313" key="19">
    <source>
        <dbReference type="Proteomes" id="UP000809789"/>
    </source>
</evidence>
<dbReference type="InterPro" id="IPR001406">
    <property type="entry name" value="PsdUridine_synth_TruA"/>
</dbReference>
<evidence type="ECO:0000256" key="16">
    <source>
        <dbReference type="SAM" id="MobiDB-lite"/>
    </source>
</evidence>
<dbReference type="GO" id="GO:0006397">
    <property type="term" value="P:mRNA processing"/>
    <property type="evidence" value="ECO:0007669"/>
    <property type="project" value="UniProtKB-KW"/>
</dbReference>
<dbReference type="GO" id="GO:1990481">
    <property type="term" value="P:mRNA pseudouridine synthesis"/>
    <property type="evidence" value="ECO:0007669"/>
    <property type="project" value="TreeGrafter"/>
</dbReference>
<protein>
    <recommendedName>
        <fullName evidence="11">tRNA pseudouridine synthase 1</fullName>
    </recommendedName>
    <alternativeName>
        <fullName evidence="12">tRNA pseudouridylate synthase 1</fullName>
    </alternativeName>
    <alternativeName>
        <fullName evidence="13">tRNA-uridine isomerase 1</fullName>
    </alternativeName>
</protein>
<dbReference type="FunFam" id="3.30.70.580:FF:000002">
    <property type="entry name" value="tRNA pseudouridine synthase"/>
    <property type="match status" value="1"/>
</dbReference>
<evidence type="ECO:0000256" key="10">
    <source>
        <dbReference type="ARBA" id="ARBA00053072"/>
    </source>
</evidence>
<dbReference type="FunFam" id="3.30.70.660:FF:000002">
    <property type="entry name" value="tRNA pseudouridine synthase"/>
    <property type="match status" value="1"/>
</dbReference>
<evidence type="ECO:0000256" key="13">
    <source>
        <dbReference type="ARBA" id="ARBA00080858"/>
    </source>
</evidence>
<evidence type="ECO:0000259" key="17">
    <source>
        <dbReference type="Pfam" id="PF01416"/>
    </source>
</evidence>
<dbReference type="InterPro" id="IPR020103">
    <property type="entry name" value="PsdUridine_synth_cat_dom_sf"/>
</dbReference>
<organism evidence="18 19">
    <name type="scientific">Elsinoe batatas</name>
    <dbReference type="NCBI Taxonomy" id="2601811"/>
    <lineage>
        <taxon>Eukaryota</taxon>
        <taxon>Fungi</taxon>
        <taxon>Dikarya</taxon>
        <taxon>Ascomycota</taxon>
        <taxon>Pezizomycotina</taxon>
        <taxon>Dothideomycetes</taxon>
        <taxon>Dothideomycetidae</taxon>
        <taxon>Myriangiales</taxon>
        <taxon>Elsinoaceae</taxon>
        <taxon>Elsinoe</taxon>
    </lineage>
</organism>
<comment type="function">
    <text evidence="10">Formation of pseudouridine at positions 27 and 28 in the anticodon stem and loop of transfer RNAs; at positions 34 and 36 of intron-containing precursor tRNA(Ile) and at position 35 in the intron-containing tRNA(Tyr). Catalyzes pseudouridylation at position 44 in U2 snRNA. Also catalyzes pseudouridylation of mRNAs.</text>
</comment>
<keyword evidence="19" id="KW-1185">Reference proteome</keyword>
<dbReference type="EMBL" id="JAESVG020000009">
    <property type="protein sequence ID" value="KAG8624751.1"/>
    <property type="molecule type" value="Genomic_DNA"/>
</dbReference>
<dbReference type="GO" id="GO:0005634">
    <property type="term" value="C:nucleus"/>
    <property type="evidence" value="ECO:0007669"/>
    <property type="project" value="UniProtKB-SubCell"/>
</dbReference>
<dbReference type="InterPro" id="IPR020094">
    <property type="entry name" value="TruA/RsuA/RluB/E/F_N"/>
</dbReference>
<dbReference type="CDD" id="cd02568">
    <property type="entry name" value="PseudoU_synth_PUS1_PUS2"/>
    <property type="match status" value="1"/>
</dbReference>
<keyword evidence="6" id="KW-0819">tRNA processing</keyword>
<feature type="compositionally biased region" description="Acidic residues" evidence="16">
    <location>
        <begin position="346"/>
        <end position="357"/>
    </location>
</feature>
<dbReference type="PANTHER" id="PTHR11142:SF4">
    <property type="entry name" value="PSEUDOURIDYLATE SYNTHASE 1 HOMOLOG"/>
    <property type="match status" value="1"/>
</dbReference>
<accession>A0A8K0PCM7</accession>
<reference evidence="18" key="1">
    <citation type="submission" date="2021-07" db="EMBL/GenBank/DDBJ databases">
        <title>Elsinoe batatas strain:CRI-CJ2 Genome sequencing and assembly.</title>
        <authorList>
            <person name="Huang L."/>
        </authorList>
    </citation>
    <scope>NUCLEOTIDE SEQUENCE</scope>
    <source>
        <strain evidence="18">CRI-CJ2</strain>
    </source>
</reference>
<dbReference type="InterPro" id="IPR020097">
    <property type="entry name" value="PsdUridine_synth_TruA_a/b_dom"/>
</dbReference>
<proteinExistence type="inferred from homology"/>
<feature type="region of interest" description="Disordered" evidence="16">
    <location>
        <begin position="76"/>
        <end position="102"/>
    </location>
</feature>
<comment type="catalytic activity">
    <reaction evidence="9">
        <text>a uridine in tRNA = a pseudouridine in tRNA</text>
        <dbReference type="Rhea" id="RHEA:54572"/>
        <dbReference type="Rhea" id="RHEA-COMP:13339"/>
        <dbReference type="Rhea" id="RHEA-COMP:13934"/>
        <dbReference type="ChEBI" id="CHEBI:65314"/>
        <dbReference type="ChEBI" id="CHEBI:65315"/>
    </reaction>
</comment>
<evidence type="ECO:0000256" key="5">
    <source>
        <dbReference type="ARBA" id="ARBA00022664"/>
    </source>
</evidence>
<comment type="caution">
    <text evidence="18">The sequence shown here is derived from an EMBL/GenBank/DDBJ whole genome shotgun (WGS) entry which is preliminary data.</text>
</comment>
<comment type="similarity">
    <text evidence="4">Belongs to the tRNA pseudouridine synthase TruA family.</text>
</comment>
<comment type="catalytic activity">
    <reaction evidence="2">
        <text>uridine in snRNA = pseudouridine in snRNA</text>
        <dbReference type="Rhea" id="RHEA:51124"/>
        <dbReference type="Rhea" id="RHEA-COMP:12891"/>
        <dbReference type="Rhea" id="RHEA-COMP:12892"/>
        <dbReference type="ChEBI" id="CHEBI:65314"/>
        <dbReference type="ChEBI" id="CHEBI:65315"/>
    </reaction>
</comment>
<feature type="region of interest" description="Disordered" evidence="16">
    <location>
        <begin position="326"/>
        <end position="372"/>
    </location>
</feature>
<evidence type="ECO:0000256" key="6">
    <source>
        <dbReference type="ARBA" id="ARBA00022694"/>
    </source>
</evidence>
<dbReference type="Proteomes" id="UP000809789">
    <property type="component" value="Unassembled WGS sequence"/>
</dbReference>
<comment type="subcellular location">
    <subcellularLocation>
        <location evidence="3">Nucleus</location>
    </subcellularLocation>
</comment>
<evidence type="ECO:0000256" key="15">
    <source>
        <dbReference type="PIRSR" id="PIRSR641708-2"/>
    </source>
</evidence>
<keyword evidence="7" id="KW-0413">Isomerase</keyword>
<dbReference type="OrthoDB" id="10256309at2759"/>
<dbReference type="InterPro" id="IPR041708">
    <property type="entry name" value="PUS1/PUS2-like"/>
</dbReference>
<name>A0A8K0PCM7_9PEZI</name>
<feature type="active site" description="Nucleophile" evidence="14">
    <location>
        <position position="177"/>
    </location>
</feature>
<evidence type="ECO:0000256" key="3">
    <source>
        <dbReference type="ARBA" id="ARBA00004123"/>
    </source>
</evidence>
<evidence type="ECO:0000256" key="7">
    <source>
        <dbReference type="ARBA" id="ARBA00023235"/>
    </source>
</evidence>
<dbReference type="GO" id="GO:0031119">
    <property type="term" value="P:tRNA pseudouridine synthesis"/>
    <property type="evidence" value="ECO:0007669"/>
    <property type="project" value="InterPro"/>
</dbReference>
<feature type="domain" description="Pseudouridine synthase I TruA alpha/beta" evidence="17">
    <location>
        <begin position="410"/>
        <end position="518"/>
    </location>
</feature>
<keyword evidence="8" id="KW-0539">Nucleus</keyword>
<feature type="compositionally biased region" description="Basic and acidic residues" evidence="16">
    <location>
        <begin position="76"/>
        <end position="96"/>
    </location>
</feature>